<evidence type="ECO:0000259" key="13">
    <source>
        <dbReference type="PROSITE" id="PS51918"/>
    </source>
</evidence>
<comment type="function">
    <text evidence="12">Catalyzes the cyclization of GTP to (8S)-3',8-cyclo-7,8-dihydroguanosine 5'-triphosphate.</text>
</comment>
<feature type="binding site" evidence="12">
    <location>
        <position position="287"/>
    </location>
    <ligand>
        <name>[4Fe-4S] cluster</name>
        <dbReference type="ChEBI" id="CHEBI:49883"/>
        <label>2</label>
        <note>4Fe-4S-substrate</note>
    </ligand>
</feature>
<evidence type="ECO:0000256" key="3">
    <source>
        <dbReference type="ARBA" id="ARBA00022691"/>
    </source>
</evidence>
<evidence type="ECO:0000256" key="9">
    <source>
        <dbReference type="ARBA" id="ARBA00023150"/>
    </source>
</evidence>
<dbReference type="RefSeq" id="WP_126604315.1">
    <property type="nucleotide sequence ID" value="NZ_AP018795.1"/>
</dbReference>
<dbReference type="PROSITE" id="PS51918">
    <property type="entry name" value="RADICAL_SAM"/>
    <property type="match status" value="1"/>
</dbReference>
<keyword evidence="2 12" id="KW-0004">4Fe-4S</keyword>
<comment type="similarity">
    <text evidence="12">Belongs to the radical SAM superfamily. MoaA family.</text>
</comment>
<feature type="binding site" evidence="12">
    <location>
        <position position="204"/>
    </location>
    <ligand>
        <name>S-adenosyl-L-methionine</name>
        <dbReference type="ChEBI" id="CHEBI:59789"/>
    </ligand>
</feature>
<dbReference type="PROSITE" id="PS01305">
    <property type="entry name" value="MOAA_NIFB_PQQE"/>
    <property type="match status" value="1"/>
</dbReference>
<dbReference type="SFLD" id="SFLDG01383">
    <property type="entry name" value="cyclic_pyranopterin_phosphate"/>
    <property type="match status" value="1"/>
</dbReference>
<keyword evidence="9 12" id="KW-0501">Molybdenum cofactor biosynthesis</keyword>
<comment type="pathway">
    <text evidence="12">Cofactor biosynthesis; molybdopterin biosynthesis.</text>
</comment>
<keyword evidence="10 12" id="KW-0456">Lyase</keyword>
<reference evidence="14 15" key="1">
    <citation type="journal article" date="2018" name="Microbiol. Resour. Announc.">
        <title>Complete Genome Sequence of Acidithiobacillus ferridurans JCM 18981.</title>
        <authorList>
            <person name="Miyauchi T."/>
            <person name="Kouzuma A."/>
            <person name="Abe T."/>
            <person name="Watanabe K."/>
        </authorList>
    </citation>
    <scope>NUCLEOTIDE SEQUENCE [LARGE SCALE GENOMIC DNA]</scope>
    <source>
        <strain evidence="15">ATCC 33020 / DSM 29468 / JCM 18981 / 11Fe</strain>
    </source>
</reference>
<dbReference type="SUPFAM" id="SSF102114">
    <property type="entry name" value="Radical SAM enzymes"/>
    <property type="match status" value="1"/>
</dbReference>
<evidence type="ECO:0000256" key="5">
    <source>
        <dbReference type="ARBA" id="ARBA00022741"/>
    </source>
</evidence>
<proteinExistence type="inferred from homology"/>
<name>A0A2Z6IFB6_ACIFI</name>
<comment type="cofactor">
    <cofactor evidence="12">
        <name>[4Fe-4S] cluster</name>
        <dbReference type="ChEBI" id="CHEBI:49883"/>
    </cofactor>
    <text evidence="12">Binds 2 [4Fe-4S] clusters. Binds 1 [4Fe-4S] cluster coordinated with 3 cysteines and an exchangeable S-adenosyl-L-methionine and 1 [4Fe-4S] cluster coordinated with 3 cysteines and the GTP-derived substrate.</text>
</comment>
<organism evidence="14 15">
    <name type="scientific">Acidithiobacillus ferridurans</name>
    <dbReference type="NCBI Taxonomy" id="1232575"/>
    <lineage>
        <taxon>Bacteria</taxon>
        <taxon>Pseudomonadati</taxon>
        <taxon>Pseudomonadota</taxon>
        <taxon>Acidithiobacillia</taxon>
        <taxon>Acidithiobacillales</taxon>
        <taxon>Acidithiobacillaceae</taxon>
        <taxon>Acidithiobacillus</taxon>
    </lineage>
</organism>
<dbReference type="GO" id="GO:0005525">
    <property type="term" value="F:GTP binding"/>
    <property type="evidence" value="ECO:0007669"/>
    <property type="project" value="UniProtKB-UniRule"/>
</dbReference>
<evidence type="ECO:0000256" key="10">
    <source>
        <dbReference type="ARBA" id="ARBA00023239"/>
    </source>
</evidence>
<feature type="binding site" evidence="12">
    <location>
        <position position="79"/>
    </location>
    <ligand>
        <name>GTP</name>
        <dbReference type="ChEBI" id="CHEBI:37565"/>
    </ligand>
</feature>
<dbReference type="InterPro" id="IPR013785">
    <property type="entry name" value="Aldolase_TIM"/>
</dbReference>
<dbReference type="InterPro" id="IPR013483">
    <property type="entry name" value="MoaA"/>
</dbReference>
<dbReference type="KEGG" id="afj:AFERRID_05190"/>
<keyword evidence="3 12" id="KW-0949">S-adenosyl-L-methionine</keyword>
<dbReference type="InterPro" id="IPR000385">
    <property type="entry name" value="MoaA_NifB_PqqE_Fe-S-bd_CS"/>
</dbReference>
<feature type="binding site" evidence="12">
    <location>
        <position position="273"/>
    </location>
    <ligand>
        <name>[4Fe-4S] cluster</name>
        <dbReference type="ChEBI" id="CHEBI:49883"/>
        <label>2</label>
        <note>4Fe-4S-substrate</note>
    </ligand>
</feature>
<gene>
    <name evidence="12" type="primary">moaA</name>
    <name evidence="14" type="ORF">AFERRID_05190</name>
</gene>
<dbReference type="GO" id="GO:0006777">
    <property type="term" value="P:Mo-molybdopterin cofactor biosynthetic process"/>
    <property type="evidence" value="ECO:0007669"/>
    <property type="project" value="UniProtKB-UniRule"/>
</dbReference>
<dbReference type="Gene3D" id="3.20.20.70">
    <property type="entry name" value="Aldolase class I"/>
    <property type="match status" value="1"/>
</dbReference>
<sequence>MPQGLVLVAEPAQEAALTDQFGRRVSYLRISVTEHCNFRCSYCSPEEGTPFFVRKDHLQAEEYDRLIRIFSGLGVRHIRFTGGEPLLHPQILSFVGFARRHGVGKISISTNGVLLGRRADALKQMGVNNLNVSLDSLDPEVFARVTRGGDVRRVLEGIDAAIRAKIPRIKLNVVLLRQDNGDSLPALLEYAIQRGVDIRFIEAMPLGEAGADARETQFLSAAEAQQVIERHFGPLQPVVRPADNGPARLYQLPAVRSQVGFITPISSDFCATCNRVRLTATGRLVYCLGQDGGLELLPLLRGAASDGQIAEAIIQGIWRDKPEHHHFVNDPNRSARVFMMRLGG</sequence>
<evidence type="ECO:0000256" key="2">
    <source>
        <dbReference type="ARBA" id="ARBA00022485"/>
    </source>
</evidence>
<dbReference type="Proteomes" id="UP000280188">
    <property type="component" value="Chromosome"/>
</dbReference>
<dbReference type="Pfam" id="PF06463">
    <property type="entry name" value="Mob_synth_C"/>
    <property type="match status" value="1"/>
</dbReference>
<keyword evidence="6 12" id="KW-0408">Iron</keyword>
<dbReference type="GO" id="GO:0061799">
    <property type="term" value="F:cyclic pyranopterin monophosphate synthase activity"/>
    <property type="evidence" value="ECO:0007669"/>
    <property type="project" value="TreeGrafter"/>
</dbReference>
<dbReference type="EC" id="4.1.99.22" evidence="1 12"/>
<dbReference type="InterPro" id="IPR050105">
    <property type="entry name" value="MoCo_biosynth_MoaA/MoaC"/>
</dbReference>
<dbReference type="InterPro" id="IPR058240">
    <property type="entry name" value="rSAM_sf"/>
</dbReference>
<dbReference type="SFLD" id="SFLDS00029">
    <property type="entry name" value="Radical_SAM"/>
    <property type="match status" value="1"/>
</dbReference>
<dbReference type="SFLD" id="SFLDG01067">
    <property type="entry name" value="SPASM/twitch_domain_containing"/>
    <property type="match status" value="1"/>
</dbReference>
<keyword evidence="8 12" id="KW-0342">GTP-binding</keyword>
<dbReference type="InterPro" id="IPR010505">
    <property type="entry name" value="MoaA_twitch"/>
</dbReference>
<feature type="binding site" evidence="12">
    <location>
        <position position="42"/>
    </location>
    <ligand>
        <name>S-adenosyl-L-methionine</name>
        <dbReference type="ChEBI" id="CHEBI:59789"/>
    </ligand>
</feature>
<protein>
    <recommendedName>
        <fullName evidence="1 12">GTP 3',8-cyclase</fullName>
        <ecNumber evidence="1 12">4.1.99.22</ecNumber>
    </recommendedName>
    <alternativeName>
        <fullName evidence="12">Molybdenum cofactor biosynthesis protein A</fullName>
    </alternativeName>
</protein>
<dbReference type="UniPathway" id="UPA00344"/>
<evidence type="ECO:0000256" key="7">
    <source>
        <dbReference type="ARBA" id="ARBA00023014"/>
    </source>
</evidence>
<evidence type="ECO:0000256" key="8">
    <source>
        <dbReference type="ARBA" id="ARBA00023134"/>
    </source>
</evidence>
<feature type="binding site" evidence="12">
    <location>
        <position position="43"/>
    </location>
    <ligand>
        <name>[4Fe-4S] cluster</name>
        <dbReference type="ChEBI" id="CHEBI:49883"/>
        <label>1</label>
        <note>4Fe-4S-S-AdoMet</note>
    </ligand>
</feature>
<accession>A0A2Z6IFB6</accession>
<dbReference type="InterPro" id="IPR040064">
    <property type="entry name" value="MoaA-like"/>
</dbReference>
<evidence type="ECO:0000256" key="12">
    <source>
        <dbReference type="HAMAP-Rule" id="MF_01225"/>
    </source>
</evidence>
<dbReference type="InterPro" id="IPR006638">
    <property type="entry name" value="Elp3/MiaA/NifB-like_rSAM"/>
</dbReference>
<feature type="binding site" evidence="12">
    <location>
        <position position="170"/>
    </location>
    <ligand>
        <name>GTP</name>
        <dbReference type="ChEBI" id="CHEBI:37565"/>
    </ligand>
</feature>
<dbReference type="GO" id="GO:0046872">
    <property type="term" value="F:metal ion binding"/>
    <property type="evidence" value="ECO:0007669"/>
    <property type="project" value="UniProtKB-KW"/>
</dbReference>
<evidence type="ECO:0000256" key="11">
    <source>
        <dbReference type="ARBA" id="ARBA00048697"/>
    </source>
</evidence>
<feature type="binding site" evidence="12">
    <location>
        <position position="40"/>
    </location>
    <ligand>
        <name>[4Fe-4S] cluster</name>
        <dbReference type="ChEBI" id="CHEBI:49883"/>
        <label>1</label>
        <note>4Fe-4S-S-AdoMet</note>
    </ligand>
</feature>
<evidence type="ECO:0000313" key="15">
    <source>
        <dbReference type="Proteomes" id="UP000280188"/>
    </source>
</evidence>
<comment type="subunit">
    <text evidence="12">Monomer and homodimer.</text>
</comment>
<dbReference type="GO" id="GO:1904047">
    <property type="term" value="F:S-adenosyl-L-methionine binding"/>
    <property type="evidence" value="ECO:0007669"/>
    <property type="project" value="UniProtKB-UniRule"/>
</dbReference>
<evidence type="ECO:0000313" key="14">
    <source>
        <dbReference type="EMBL" id="BBF64301.1"/>
    </source>
</evidence>
<dbReference type="CDD" id="cd01335">
    <property type="entry name" value="Radical_SAM"/>
    <property type="match status" value="1"/>
</dbReference>
<evidence type="ECO:0000256" key="4">
    <source>
        <dbReference type="ARBA" id="ARBA00022723"/>
    </source>
</evidence>
<dbReference type="InterPro" id="IPR007197">
    <property type="entry name" value="rSAM"/>
</dbReference>
<feature type="binding site" evidence="12">
    <location>
        <position position="270"/>
    </location>
    <ligand>
        <name>[4Fe-4S] cluster</name>
        <dbReference type="ChEBI" id="CHEBI:49883"/>
        <label>2</label>
        <note>4Fe-4S-substrate</note>
    </ligand>
</feature>
<feature type="binding site" evidence="12">
    <location>
        <begin position="275"/>
        <end position="277"/>
    </location>
    <ligand>
        <name>GTP</name>
        <dbReference type="ChEBI" id="CHEBI:37565"/>
    </ligand>
</feature>
<dbReference type="EMBL" id="AP018795">
    <property type="protein sequence ID" value="BBF64301.1"/>
    <property type="molecule type" value="Genomic_DNA"/>
</dbReference>
<comment type="catalytic activity">
    <reaction evidence="11 12">
        <text>GTP + AH2 + S-adenosyl-L-methionine = (8S)-3',8-cyclo-7,8-dihydroguanosine 5'-triphosphate + 5'-deoxyadenosine + L-methionine + A + H(+)</text>
        <dbReference type="Rhea" id="RHEA:49576"/>
        <dbReference type="ChEBI" id="CHEBI:13193"/>
        <dbReference type="ChEBI" id="CHEBI:15378"/>
        <dbReference type="ChEBI" id="CHEBI:17319"/>
        <dbReference type="ChEBI" id="CHEBI:17499"/>
        <dbReference type="ChEBI" id="CHEBI:37565"/>
        <dbReference type="ChEBI" id="CHEBI:57844"/>
        <dbReference type="ChEBI" id="CHEBI:59789"/>
        <dbReference type="ChEBI" id="CHEBI:131766"/>
        <dbReference type="EC" id="4.1.99.22"/>
    </reaction>
</comment>
<feature type="domain" description="Radical SAM core" evidence="13">
    <location>
        <begin position="20"/>
        <end position="235"/>
    </location>
</feature>
<dbReference type="Pfam" id="PF04055">
    <property type="entry name" value="Radical_SAM"/>
    <property type="match status" value="1"/>
</dbReference>
<feature type="binding site" evidence="12">
    <location>
        <position position="109"/>
    </location>
    <ligand>
        <name>GTP</name>
        <dbReference type="ChEBI" id="CHEBI:37565"/>
    </ligand>
</feature>
<dbReference type="NCBIfam" id="TIGR02666">
    <property type="entry name" value="moaA"/>
    <property type="match status" value="1"/>
</dbReference>
<feature type="binding site" evidence="12">
    <location>
        <position position="83"/>
    </location>
    <ligand>
        <name>S-adenosyl-L-methionine</name>
        <dbReference type="ChEBI" id="CHEBI:59789"/>
    </ligand>
</feature>
<dbReference type="AlphaFoldDB" id="A0A2Z6IFB6"/>
<dbReference type="PANTHER" id="PTHR22960">
    <property type="entry name" value="MOLYBDOPTERIN COFACTOR SYNTHESIS PROTEIN A"/>
    <property type="match status" value="1"/>
</dbReference>
<evidence type="ECO:0000256" key="1">
    <source>
        <dbReference type="ARBA" id="ARBA00012167"/>
    </source>
</evidence>
<keyword evidence="7 12" id="KW-0411">Iron-sulfur</keyword>
<feature type="binding site" evidence="12">
    <location>
        <position position="29"/>
    </location>
    <ligand>
        <name>GTP</name>
        <dbReference type="ChEBI" id="CHEBI:37565"/>
    </ligand>
</feature>
<dbReference type="GO" id="GO:0051539">
    <property type="term" value="F:4 iron, 4 sulfur cluster binding"/>
    <property type="evidence" value="ECO:0007669"/>
    <property type="project" value="UniProtKB-UniRule"/>
</dbReference>
<keyword evidence="4 12" id="KW-0479">Metal-binding</keyword>
<dbReference type="GO" id="GO:0061798">
    <property type="term" value="F:GTP 3',8'-cyclase activity"/>
    <property type="evidence" value="ECO:0007669"/>
    <property type="project" value="UniProtKB-UniRule"/>
</dbReference>
<dbReference type="CDD" id="cd21117">
    <property type="entry name" value="Twitch_MoaA"/>
    <property type="match status" value="1"/>
</dbReference>
<dbReference type="PANTHER" id="PTHR22960:SF0">
    <property type="entry name" value="MOLYBDENUM COFACTOR BIOSYNTHESIS PROTEIN 1"/>
    <property type="match status" value="1"/>
</dbReference>
<evidence type="ECO:0000256" key="6">
    <source>
        <dbReference type="ARBA" id="ARBA00023004"/>
    </source>
</evidence>
<feature type="binding site" evidence="12">
    <location>
        <position position="133"/>
    </location>
    <ligand>
        <name>S-adenosyl-L-methionine</name>
        <dbReference type="ChEBI" id="CHEBI:59789"/>
    </ligand>
</feature>
<keyword evidence="15" id="KW-1185">Reference proteome</keyword>
<feature type="binding site" evidence="12">
    <location>
        <position position="36"/>
    </location>
    <ligand>
        <name>[4Fe-4S] cluster</name>
        <dbReference type="ChEBI" id="CHEBI:49883"/>
        <label>1</label>
        <note>4Fe-4S-S-AdoMet</note>
    </ligand>
</feature>
<dbReference type="SMART" id="SM00729">
    <property type="entry name" value="Elp3"/>
    <property type="match status" value="1"/>
</dbReference>
<keyword evidence="5 12" id="KW-0547">Nucleotide-binding</keyword>
<dbReference type="SFLD" id="SFLDG01386">
    <property type="entry name" value="main_SPASM_domain-containing"/>
    <property type="match status" value="1"/>
</dbReference>
<dbReference type="HAMAP" id="MF_01225_B">
    <property type="entry name" value="MoaA_B"/>
    <property type="match status" value="1"/>
</dbReference>